<keyword evidence="3" id="KW-1185">Reference proteome</keyword>
<reference evidence="2 3" key="1">
    <citation type="submission" date="2018-04" db="EMBL/GenBank/DDBJ databases">
        <title>WGS assembly of Panicum hallii var. hallii HAL2.</title>
        <authorList>
            <person name="Lovell J."/>
            <person name="Jenkins J."/>
            <person name="Lowry D."/>
            <person name="Mamidi S."/>
            <person name="Sreedasyam A."/>
            <person name="Weng X."/>
            <person name="Barry K."/>
            <person name="Bonette J."/>
            <person name="Campitelli B."/>
            <person name="Daum C."/>
            <person name="Gordon S."/>
            <person name="Gould B."/>
            <person name="Lipzen A."/>
            <person name="MacQueen A."/>
            <person name="Palacio-Mejia J."/>
            <person name="Plott C."/>
            <person name="Shakirov E."/>
            <person name="Shu S."/>
            <person name="Yoshinaga Y."/>
            <person name="Zane M."/>
            <person name="Rokhsar D."/>
            <person name="Grimwood J."/>
            <person name="Schmutz J."/>
            <person name="Juenger T."/>
        </authorList>
    </citation>
    <scope>NUCLEOTIDE SEQUENCE [LARGE SCALE GENOMIC DNA]</scope>
    <source>
        <strain evidence="3">cv. HAL2</strain>
    </source>
</reference>
<feature type="compositionally biased region" description="Polar residues" evidence="1">
    <location>
        <begin position="1"/>
        <end position="15"/>
    </location>
</feature>
<dbReference type="Proteomes" id="UP000244336">
    <property type="component" value="Chromosome 3"/>
</dbReference>
<dbReference type="AlphaFoldDB" id="A0A2T7EC83"/>
<proteinExistence type="predicted"/>
<organism evidence="2 3">
    <name type="scientific">Panicum hallii var. hallii</name>
    <dbReference type="NCBI Taxonomy" id="1504633"/>
    <lineage>
        <taxon>Eukaryota</taxon>
        <taxon>Viridiplantae</taxon>
        <taxon>Streptophyta</taxon>
        <taxon>Embryophyta</taxon>
        <taxon>Tracheophyta</taxon>
        <taxon>Spermatophyta</taxon>
        <taxon>Magnoliopsida</taxon>
        <taxon>Liliopsida</taxon>
        <taxon>Poales</taxon>
        <taxon>Poaceae</taxon>
        <taxon>PACMAD clade</taxon>
        <taxon>Panicoideae</taxon>
        <taxon>Panicodae</taxon>
        <taxon>Paniceae</taxon>
        <taxon>Panicinae</taxon>
        <taxon>Panicum</taxon>
        <taxon>Panicum sect. Panicum</taxon>
    </lineage>
</organism>
<feature type="region of interest" description="Disordered" evidence="1">
    <location>
        <begin position="1"/>
        <end position="123"/>
    </location>
</feature>
<feature type="compositionally biased region" description="Pro residues" evidence="1">
    <location>
        <begin position="81"/>
        <end position="91"/>
    </location>
</feature>
<feature type="compositionally biased region" description="Low complexity" evidence="1">
    <location>
        <begin position="48"/>
        <end position="58"/>
    </location>
</feature>
<dbReference type="Gramene" id="PUZ65446">
    <property type="protein sequence ID" value="PUZ65446"/>
    <property type="gene ID" value="GQ55_3G223300"/>
</dbReference>
<evidence type="ECO:0000313" key="3">
    <source>
        <dbReference type="Proteomes" id="UP000244336"/>
    </source>
</evidence>
<gene>
    <name evidence="2" type="ORF">GQ55_3G223300</name>
</gene>
<feature type="compositionally biased region" description="Pro residues" evidence="1">
    <location>
        <begin position="19"/>
        <end position="33"/>
    </location>
</feature>
<protein>
    <submittedName>
        <fullName evidence="2">Uncharacterized protein</fullName>
    </submittedName>
</protein>
<evidence type="ECO:0000313" key="2">
    <source>
        <dbReference type="EMBL" id="PUZ65446.1"/>
    </source>
</evidence>
<sequence length="123" mass="12482">MTYTPLVLNHQQNSSPATCLPPAPAPAPQPAPLPHRRPSLHPHPPFSPLLASPLAPSRTGDAGPSCTRAATLPRTKRRRPPPAPTTPPVAPPCTHQGGPQGARAGVPGRGALQAGALPDGPTG</sequence>
<dbReference type="EMBL" id="CM009751">
    <property type="protein sequence ID" value="PUZ65446.1"/>
    <property type="molecule type" value="Genomic_DNA"/>
</dbReference>
<accession>A0A2T7EC83</accession>
<evidence type="ECO:0000256" key="1">
    <source>
        <dbReference type="SAM" id="MobiDB-lite"/>
    </source>
</evidence>
<name>A0A2T7EC83_9POAL</name>